<keyword evidence="7" id="KW-1185">Reference proteome</keyword>
<accession>A0ABV6ATH5</accession>
<dbReference type="PANTHER" id="PTHR30055:SF220">
    <property type="entry name" value="TETR-FAMILY REGULATORY PROTEIN"/>
    <property type="match status" value="1"/>
</dbReference>
<dbReference type="InterPro" id="IPR009057">
    <property type="entry name" value="Homeodomain-like_sf"/>
</dbReference>
<comment type="caution">
    <text evidence="6">The sequence shown here is derived from an EMBL/GenBank/DDBJ whole genome shotgun (WGS) entry which is preliminary data.</text>
</comment>
<dbReference type="InterPro" id="IPR036271">
    <property type="entry name" value="Tet_transcr_reg_TetR-rel_C_sf"/>
</dbReference>
<evidence type="ECO:0000313" key="6">
    <source>
        <dbReference type="EMBL" id="MFB9990789.1"/>
    </source>
</evidence>
<feature type="DNA-binding region" description="H-T-H motif" evidence="4">
    <location>
        <begin position="33"/>
        <end position="52"/>
    </location>
</feature>
<dbReference type="SUPFAM" id="SSF46689">
    <property type="entry name" value="Homeodomain-like"/>
    <property type="match status" value="1"/>
</dbReference>
<proteinExistence type="predicted"/>
<dbReference type="PANTHER" id="PTHR30055">
    <property type="entry name" value="HTH-TYPE TRANSCRIPTIONAL REGULATOR RUTR"/>
    <property type="match status" value="1"/>
</dbReference>
<sequence>MTETKTYHHGDLRNALITIGLQVLAAEGRQGLSLRKVARLAGVSHNAPYMHFEDKEALISAIAEQGFRQLKLHMDAALQEAPQGSVQQLLQLGEAYTTFALHHPHSLGVMFGNVEGGGNIQLGEAAGTTFALLVETVAAGQATGVVRLGDPKVLATGVWAMMHGVSTLLIAGRLSHALSMGGLQTDLVPVLIKLLYSGLRAESA</sequence>
<evidence type="ECO:0000313" key="7">
    <source>
        <dbReference type="Proteomes" id="UP001589733"/>
    </source>
</evidence>
<organism evidence="6 7">
    <name type="scientific">Deinococcus oregonensis</name>
    <dbReference type="NCBI Taxonomy" id="1805970"/>
    <lineage>
        <taxon>Bacteria</taxon>
        <taxon>Thermotogati</taxon>
        <taxon>Deinococcota</taxon>
        <taxon>Deinococci</taxon>
        <taxon>Deinococcales</taxon>
        <taxon>Deinococcaceae</taxon>
        <taxon>Deinococcus</taxon>
    </lineage>
</organism>
<dbReference type="InterPro" id="IPR001647">
    <property type="entry name" value="HTH_TetR"/>
</dbReference>
<dbReference type="RefSeq" id="WP_380005070.1">
    <property type="nucleotide sequence ID" value="NZ_JBHLYR010000009.1"/>
</dbReference>
<dbReference type="Pfam" id="PF13305">
    <property type="entry name" value="TetR_C_33"/>
    <property type="match status" value="1"/>
</dbReference>
<evidence type="ECO:0000256" key="4">
    <source>
        <dbReference type="PROSITE-ProRule" id="PRU00335"/>
    </source>
</evidence>
<dbReference type="InterPro" id="IPR050109">
    <property type="entry name" value="HTH-type_TetR-like_transc_reg"/>
</dbReference>
<evidence type="ECO:0000256" key="1">
    <source>
        <dbReference type="ARBA" id="ARBA00023015"/>
    </source>
</evidence>
<reference evidence="6 7" key="1">
    <citation type="submission" date="2024-09" db="EMBL/GenBank/DDBJ databases">
        <authorList>
            <person name="Sun Q."/>
            <person name="Mori K."/>
        </authorList>
    </citation>
    <scope>NUCLEOTIDE SEQUENCE [LARGE SCALE GENOMIC DNA]</scope>
    <source>
        <strain evidence="6 7">JCM 13503</strain>
    </source>
</reference>
<gene>
    <name evidence="6" type="ORF">ACFFLM_02135</name>
</gene>
<dbReference type="PRINTS" id="PR00455">
    <property type="entry name" value="HTHTETR"/>
</dbReference>
<evidence type="ECO:0000256" key="3">
    <source>
        <dbReference type="ARBA" id="ARBA00023163"/>
    </source>
</evidence>
<feature type="domain" description="HTH tetR-type" evidence="5">
    <location>
        <begin position="10"/>
        <end position="70"/>
    </location>
</feature>
<dbReference type="Gene3D" id="1.10.357.10">
    <property type="entry name" value="Tetracycline Repressor, domain 2"/>
    <property type="match status" value="1"/>
</dbReference>
<evidence type="ECO:0000256" key="2">
    <source>
        <dbReference type="ARBA" id="ARBA00023125"/>
    </source>
</evidence>
<keyword evidence="1" id="KW-0805">Transcription regulation</keyword>
<keyword evidence="2 4" id="KW-0238">DNA-binding</keyword>
<dbReference type="EMBL" id="JBHLYR010000009">
    <property type="protein sequence ID" value="MFB9990789.1"/>
    <property type="molecule type" value="Genomic_DNA"/>
</dbReference>
<protein>
    <submittedName>
        <fullName evidence="6">TetR/AcrR family transcriptional regulator</fullName>
    </submittedName>
</protein>
<keyword evidence="3" id="KW-0804">Transcription</keyword>
<name>A0ABV6ATH5_9DEIO</name>
<dbReference type="SUPFAM" id="SSF48498">
    <property type="entry name" value="Tetracyclin repressor-like, C-terminal domain"/>
    <property type="match status" value="1"/>
</dbReference>
<evidence type="ECO:0000259" key="5">
    <source>
        <dbReference type="PROSITE" id="PS50977"/>
    </source>
</evidence>
<dbReference type="Pfam" id="PF00440">
    <property type="entry name" value="TetR_N"/>
    <property type="match status" value="1"/>
</dbReference>
<dbReference type="InterPro" id="IPR025996">
    <property type="entry name" value="MT1864/Rv1816-like_C"/>
</dbReference>
<dbReference type="PROSITE" id="PS50977">
    <property type="entry name" value="HTH_TETR_2"/>
    <property type="match status" value="1"/>
</dbReference>
<dbReference type="Proteomes" id="UP001589733">
    <property type="component" value="Unassembled WGS sequence"/>
</dbReference>